<dbReference type="Gene3D" id="3.40.605.10">
    <property type="entry name" value="Aldehyde Dehydrogenase, Chain A, domain 1"/>
    <property type="match status" value="1"/>
</dbReference>
<dbReference type="InterPro" id="IPR015590">
    <property type="entry name" value="Aldehyde_DH_dom"/>
</dbReference>
<comment type="similarity">
    <text evidence="1">Belongs to the aldehyde dehydrogenase family.</text>
</comment>
<name>A0A835D068_TETSI</name>
<dbReference type="EMBL" id="JABCRI010000023">
    <property type="protein sequence ID" value="KAF8378732.1"/>
    <property type="molecule type" value="Genomic_DNA"/>
</dbReference>
<organism evidence="7 8">
    <name type="scientific">Tetracentron sinense</name>
    <name type="common">Spur-leaf</name>
    <dbReference type="NCBI Taxonomy" id="13715"/>
    <lineage>
        <taxon>Eukaryota</taxon>
        <taxon>Viridiplantae</taxon>
        <taxon>Streptophyta</taxon>
        <taxon>Embryophyta</taxon>
        <taxon>Tracheophyta</taxon>
        <taxon>Spermatophyta</taxon>
        <taxon>Magnoliopsida</taxon>
        <taxon>Trochodendrales</taxon>
        <taxon>Trochodendraceae</taxon>
        <taxon>Tetracentron</taxon>
    </lineage>
</organism>
<dbReference type="InterPro" id="IPR016163">
    <property type="entry name" value="Ald_DH_C"/>
</dbReference>
<evidence type="ECO:0000256" key="5">
    <source>
        <dbReference type="SAM" id="SignalP"/>
    </source>
</evidence>
<dbReference type="PANTHER" id="PTHR43866:SF3">
    <property type="entry name" value="METHYLMALONATE-SEMIALDEHYDE DEHYDROGENASE [ACYLATING], MITOCHONDRIAL"/>
    <property type="match status" value="1"/>
</dbReference>
<dbReference type="InterPro" id="IPR016162">
    <property type="entry name" value="Ald_DH_N"/>
</dbReference>
<dbReference type="Gene3D" id="3.40.309.10">
    <property type="entry name" value="Aldehyde Dehydrogenase, Chain A, domain 2"/>
    <property type="match status" value="1"/>
</dbReference>
<dbReference type="InterPro" id="IPR016160">
    <property type="entry name" value="Ald_DH_CS_CYS"/>
</dbReference>
<dbReference type="Pfam" id="PF00171">
    <property type="entry name" value="Aldedh"/>
    <property type="match status" value="1"/>
</dbReference>
<evidence type="ECO:0000256" key="2">
    <source>
        <dbReference type="ARBA" id="ARBA00013048"/>
    </source>
</evidence>
<proteinExistence type="inferred from homology"/>
<feature type="signal peptide" evidence="5">
    <location>
        <begin position="1"/>
        <end position="19"/>
    </location>
</feature>
<dbReference type="OrthoDB" id="1719339at2759"/>
<evidence type="ECO:0000256" key="1">
    <source>
        <dbReference type="ARBA" id="ARBA00009986"/>
    </source>
</evidence>
<dbReference type="EC" id="1.2.1.27" evidence="2"/>
<dbReference type="InterPro" id="IPR010061">
    <property type="entry name" value="MeMal-semiAld_DH"/>
</dbReference>
<evidence type="ECO:0000256" key="3">
    <source>
        <dbReference type="ARBA" id="ARBA00023002"/>
    </source>
</evidence>
<sequence length="320" mass="34509">MGEVICSFVVISGASMILAELAMEAGLPNGVLNIVHGTNVYEETSIPKVQAKGGLRLVNVAYALHVGAVIQQLACDLTLLSLGFVYPVSQVTDSWSYIPEVLNTWPSSRDVVKLNFDGCSMGNLDSSGIGGALGNNDGHIFYPLFRPIELEGMGISPRRIRQDVDIVNNICDDDDIKAISFVGSNTAGMHIYARAAAKGKRVQRIVFFFFFQSNMGAKNHAIIMPDASMDATLNALVAAGFGAAGQRCMALSTAVFVGGSKSWYHGFPTKCILFVFFFLGEDRFVERAKALKVNAGTDPGADLGPVISKQVQTLLRKFYH</sequence>
<reference evidence="7 8" key="1">
    <citation type="submission" date="2020-04" db="EMBL/GenBank/DDBJ databases">
        <title>Plant Genome Project.</title>
        <authorList>
            <person name="Zhang R.-G."/>
        </authorList>
    </citation>
    <scope>NUCLEOTIDE SEQUENCE [LARGE SCALE GENOMIC DNA]</scope>
    <source>
        <strain evidence="7">YNK0</strain>
        <tissue evidence="7">Leaf</tissue>
    </source>
</reference>
<dbReference type="GO" id="GO:0004491">
    <property type="term" value="F:methylmalonate-semialdehyde dehydrogenase (acylating, NAD) activity"/>
    <property type="evidence" value="ECO:0007669"/>
    <property type="project" value="UniProtKB-EC"/>
</dbReference>
<dbReference type="PROSITE" id="PS00070">
    <property type="entry name" value="ALDEHYDE_DEHYDR_CYS"/>
    <property type="match status" value="1"/>
</dbReference>
<gene>
    <name evidence="7" type="ORF">HHK36_030081</name>
</gene>
<evidence type="ECO:0000256" key="4">
    <source>
        <dbReference type="ARBA" id="ARBA00023027"/>
    </source>
</evidence>
<keyword evidence="4" id="KW-0520">NAD</keyword>
<evidence type="ECO:0000259" key="6">
    <source>
        <dbReference type="Pfam" id="PF00171"/>
    </source>
</evidence>
<accession>A0A835D068</accession>
<dbReference type="InterPro" id="IPR016161">
    <property type="entry name" value="Ald_DH/histidinol_DH"/>
</dbReference>
<evidence type="ECO:0000313" key="8">
    <source>
        <dbReference type="Proteomes" id="UP000655225"/>
    </source>
</evidence>
<evidence type="ECO:0000313" key="7">
    <source>
        <dbReference type="EMBL" id="KAF8378732.1"/>
    </source>
</evidence>
<keyword evidence="3" id="KW-0560">Oxidoreductase</keyword>
<dbReference type="GO" id="GO:0006574">
    <property type="term" value="P:L-valine catabolic process"/>
    <property type="evidence" value="ECO:0007669"/>
    <property type="project" value="TreeGrafter"/>
</dbReference>
<feature type="domain" description="Aldehyde dehydrogenase" evidence="6">
    <location>
        <begin position="165"/>
        <end position="312"/>
    </location>
</feature>
<feature type="chain" id="PRO_5032678056" description="methylmalonate-semialdehyde dehydrogenase (CoA acylating)" evidence="5">
    <location>
        <begin position="20"/>
        <end position="320"/>
    </location>
</feature>
<keyword evidence="5" id="KW-0732">Signal</keyword>
<dbReference type="GO" id="GO:0006210">
    <property type="term" value="P:thymine catabolic process"/>
    <property type="evidence" value="ECO:0007669"/>
    <property type="project" value="TreeGrafter"/>
</dbReference>
<dbReference type="AlphaFoldDB" id="A0A835D068"/>
<protein>
    <recommendedName>
        <fullName evidence="2">methylmalonate-semialdehyde dehydrogenase (CoA acylating)</fullName>
        <ecNumber evidence="2">1.2.1.27</ecNumber>
    </recommendedName>
</protein>
<dbReference type="PANTHER" id="PTHR43866">
    <property type="entry name" value="MALONATE-SEMIALDEHYDE DEHYDROGENASE"/>
    <property type="match status" value="1"/>
</dbReference>
<dbReference type="Proteomes" id="UP000655225">
    <property type="component" value="Unassembled WGS sequence"/>
</dbReference>
<keyword evidence="8" id="KW-1185">Reference proteome</keyword>
<dbReference type="SUPFAM" id="SSF53720">
    <property type="entry name" value="ALDH-like"/>
    <property type="match status" value="1"/>
</dbReference>
<comment type="caution">
    <text evidence="7">The sequence shown here is derived from an EMBL/GenBank/DDBJ whole genome shotgun (WGS) entry which is preliminary data.</text>
</comment>
<dbReference type="GO" id="GO:0005739">
    <property type="term" value="C:mitochondrion"/>
    <property type="evidence" value="ECO:0007669"/>
    <property type="project" value="TreeGrafter"/>
</dbReference>